<dbReference type="RefSeq" id="WP_115693731.1">
    <property type="nucleotide sequence ID" value="NZ_CP031417.1"/>
</dbReference>
<dbReference type="GO" id="GO:0016779">
    <property type="term" value="F:nucleotidyltransferase activity"/>
    <property type="evidence" value="ECO:0007669"/>
    <property type="project" value="UniProtKB-KW"/>
</dbReference>
<name>A0A346A2F5_9HYPH</name>
<evidence type="ECO:0000256" key="8">
    <source>
        <dbReference type="RuleBase" id="RU003953"/>
    </source>
</evidence>
<evidence type="ECO:0000313" key="12">
    <source>
        <dbReference type="Proteomes" id="UP000254889"/>
    </source>
</evidence>
<dbReference type="PANTHER" id="PTHR46173">
    <property type="entry name" value="CCA TRNA NUCLEOTIDYLTRANSFERASE 1, MITOCHONDRIAL"/>
    <property type="match status" value="1"/>
</dbReference>
<keyword evidence="4" id="KW-0548">Nucleotidyltransferase</keyword>
<accession>A0A346A2F5</accession>
<dbReference type="SUPFAM" id="SSF81301">
    <property type="entry name" value="Nucleotidyltransferase"/>
    <property type="match status" value="1"/>
</dbReference>
<dbReference type="OrthoDB" id="9805698at2"/>
<keyword evidence="12" id="KW-1185">Reference proteome</keyword>
<dbReference type="Gene3D" id="1.10.3090.10">
    <property type="entry name" value="cca-adding enzyme, domain 2"/>
    <property type="match status" value="1"/>
</dbReference>
<keyword evidence="5" id="KW-0479">Metal-binding</keyword>
<dbReference type="Gene3D" id="3.30.460.10">
    <property type="entry name" value="Beta Polymerase, domain 2"/>
    <property type="match status" value="1"/>
</dbReference>
<comment type="cofactor">
    <cofactor evidence="1">
        <name>Mg(2+)</name>
        <dbReference type="ChEBI" id="CHEBI:18420"/>
    </cofactor>
</comment>
<dbReference type="Proteomes" id="UP000254889">
    <property type="component" value="Chromosome"/>
</dbReference>
<dbReference type="PANTHER" id="PTHR46173:SF1">
    <property type="entry name" value="CCA TRNA NUCLEOTIDYLTRANSFERASE 1, MITOCHONDRIAL"/>
    <property type="match status" value="1"/>
</dbReference>
<feature type="domain" description="Poly A polymerase head" evidence="9">
    <location>
        <begin position="34"/>
        <end position="156"/>
    </location>
</feature>
<comment type="similarity">
    <text evidence="8">Belongs to the tRNA nucleotidyltransferase/poly(A) polymerase family.</text>
</comment>
<sequence>MNAGRTDRTLDAVWLKQGALPRLLDVLDRDGEEARVVGGAVRNGLLGMAVNEIDVATTAPPEEVTKRVTAAGFKAVPTGIDHGTITVVIGKHPYEVTTLRKDVETYGRHAKVEFGRDWAGDAHRRDFTINAFSVTRDGAVYDYANGLADLEARRVRFIGDARQRIREDYLRILRFFRFHAAYGHNHPDAEGLAACILERDGLAQLSRERVRMEMMKLLVASRAGPTLAAMAHAGLLLRVLGGVPYLAGFENMAKVEAALALAPDATRRLAALGVAIAEDAERLWQKLRLTNAEHARLSAMADNWRKFSAAVDETRARVLLYRLKEPAFSDAAMLAWARSPASDHDAAWRALASFPQRWSAPAFPIRAADFMARGVAQGPALGAAMRAAEDAWIAAGFPADAESLQAIVKRFS</sequence>
<dbReference type="Pfam" id="PF12627">
    <property type="entry name" value="PolyA_pol_RNAbd"/>
    <property type="match status" value="1"/>
</dbReference>
<dbReference type="InterPro" id="IPR050264">
    <property type="entry name" value="Bact_CCA-adding_enz_type3_sf"/>
</dbReference>
<dbReference type="SUPFAM" id="SSF81891">
    <property type="entry name" value="Poly A polymerase C-terminal region-like"/>
    <property type="match status" value="1"/>
</dbReference>
<proteinExistence type="inferred from homology"/>
<keyword evidence="8" id="KW-0694">RNA-binding</keyword>
<protein>
    <submittedName>
        <fullName evidence="11">CCA tRNA nucleotidyltransferase</fullName>
    </submittedName>
</protein>
<evidence type="ECO:0000259" key="9">
    <source>
        <dbReference type="Pfam" id="PF01743"/>
    </source>
</evidence>
<dbReference type="InterPro" id="IPR032828">
    <property type="entry name" value="PolyA_RNA-bd"/>
</dbReference>
<dbReference type="EMBL" id="CP031417">
    <property type="protein sequence ID" value="AXK83352.1"/>
    <property type="molecule type" value="Genomic_DNA"/>
</dbReference>
<keyword evidence="6" id="KW-0547">Nucleotide-binding</keyword>
<evidence type="ECO:0000256" key="2">
    <source>
        <dbReference type="ARBA" id="ARBA00022679"/>
    </source>
</evidence>
<dbReference type="AlphaFoldDB" id="A0A346A2F5"/>
<evidence type="ECO:0000313" key="11">
    <source>
        <dbReference type="EMBL" id="AXK83352.1"/>
    </source>
</evidence>
<dbReference type="GO" id="GO:0046872">
    <property type="term" value="F:metal ion binding"/>
    <property type="evidence" value="ECO:0007669"/>
    <property type="project" value="UniProtKB-KW"/>
</dbReference>
<dbReference type="GO" id="GO:0008033">
    <property type="term" value="P:tRNA processing"/>
    <property type="evidence" value="ECO:0007669"/>
    <property type="project" value="UniProtKB-KW"/>
</dbReference>
<evidence type="ECO:0000256" key="3">
    <source>
        <dbReference type="ARBA" id="ARBA00022694"/>
    </source>
</evidence>
<dbReference type="InterPro" id="IPR002646">
    <property type="entry name" value="PolA_pol_head_dom"/>
</dbReference>
<evidence type="ECO:0000259" key="10">
    <source>
        <dbReference type="Pfam" id="PF12627"/>
    </source>
</evidence>
<dbReference type="KEGG" id="ptaw:DW352_24205"/>
<evidence type="ECO:0000256" key="6">
    <source>
        <dbReference type="ARBA" id="ARBA00022741"/>
    </source>
</evidence>
<dbReference type="Pfam" id="PF01743">
    <property type="entry name" value="PolyA_pol"/>
    <property type="match status" value="1"/>
</dbReference>
<evidence type="ECO:0000256" key="5">
    <source>
        <dbReference type="ARBA" id="ARBA00022723"/>
    </source>
</evidence>
<evidence type="ECO:0000256" key="1">
    <source>
        <dbReference type="ARBA" id="ARBA00001946"/>
    </source>
</evidence>
<keyword evidence="2 8" id="KW-0808">Transferase</keyword>
<keyword evidence="7" id="KW-0460">Magnesium</keyword>
<organism evidence="11 12">
    <name type="scientific">Pseudolabrys taiwanensis</name>
    <dbReference type="NCBI Taxonomy" id="331696"/>
    <lineage>
        <taxon>Bacteria</taxon>
        <taxon>Pseudomonadati</taxon>
        <taxon>Pseudomonadota</taxon>
        <taxon>Alphaproteobacteria</taxon>
        <taxon>Hyphomicrobiales</taxon>
        <taxon>Xanthobacteraceae</taxon>
        <taxon>Pseudolabrys</taxon>
    </lineage>
</organism>
<dbReference type="CDD" id="cd05398">
    <property type="entry name" value="NT_ClassII-CCAase"/>
    <property type="match status" value="1"/>
</dbReference>
<gene>
    <name evidence="11" type="ORF">DW352_24205</name>
</gene>
<dbReference type="InterPro" id="IPR043519">
    <property type="entry name" value="NT_sf"/>
</dbReference>
<evidence type="ECO:0000256" key="4">
    <source>
        <dbReference type="ARBA" id="ARBA00022695"/>
    </source>
</evidence>
<dbReference type="GO" id="GO:0000049">
    <property type="term" value="F:tRNA binding"/>
    <property type="evidence" value="ECO:0007669"/>
    <property type="project" value="TreeGrafter"/>
</dbReference>
<keyword evidence="3" id="KW-0819">tRNA processing</keyword>
<evidence type="ECO:0000256" key="7">
    <source>
        <dbReference type="ARBA" id="ARBA00022842"/>
    </source>
</evidence>
<dbReference type="GO" id="GO:0000166">
    <property type="term" value="F:nucleotide binding"/>
    <property type="evidence" value="ECO:0007669"/>
    <property type="project" value="UniProtKB-KW"/>
</dbReference>
<reference evidence="11 12" key="1">
    <citation type="submission" date="2018-07" db="EMBL/GenBank/DDBJ databases">
        <authorList>
            <person name="Quirk P.G."/>
            <person name="Krulwich T.A."/>
        </authorList>
    </citation>
    <scope>NUCLEOTIDE SEQUENCE [LARGE SCALE GENOMIC DNA]</scope>
    <source>
        <strain evidence="11 12">CC-BB4</strain>
    </source>
</reference>
<feature type="domain" description="tRNA nucleotidyltransferase/poly(A) polymerase RNA and SrmB- binding" evidence="10">
    <location>
        <begin position="200"/>
        <end position="240"/>
    </location>
</feature>